<comment type="cofactor">
    <cofactor evidence="2">
        <name>[4Fe-4S] cluster</name>
        <dbReference type="ChEBI" id="CHEBI:49883"/>
    </cofactor>
</comment>
<dbReference type="InterPro" id="IPR027467">
    <property type="entry name" value="MopterinOxRdtase_cofactor_BS"/>
</dbReference>
<comment type="caution">
    <text evidence="12">The sequence shown here is derived from an EMBL/GenBank/DDBJ whole genome shotgun (WGS) entry which is preliminary data.</text>
</comment>
<evidence type="ECO:0000256" key="6">
    <source>
        <dbReference type="ARBA" id="ARBA00022723"/>
    </source>
</evidence>
<evidence type="ECO:0000256" key="8">
    <source>
        <dbReference type="ARBA" id="ARBA00023002"/>
    </source>
</evidence>
<keyword evidence="6" id="KW-0479">Metal-binding</keyword>
<dbReference type="PROSITE" id="PS51318">
    <property type="entry name" value="TAT"/>
    <property type="match status" value="1"/>
</dbReference>
<evidence type="ECO:0000256" key="4">
    <source>
        <dbReference type="ARBA" id="ARBA00022485"/>
    </source>
</evidence>
<dbReference type="InterPro" id="IPR006311">
    <property type="entry name" value="TAT_signal"/>
</dbReference>
<sequence length="1033" mass="112029">MDKNRRNFLKGAAAAGGAATFAAGYYGPLEKMGKGLVNGTSGVATADRLHGNSLAPEYSVDPKTGQVTLNPDQRIAFTVCYGCTTQCGVRVRIDNNEEKVLRVSGNPYHPLSSDEHLDEQTPVLEAFQRMSNFQDQGQLNRSTACARGNAAMSQLTSDQRVLKCLKRTGPRGGNQWETIPFEQLLDEIVAGGNLFGEGEVEGLRSIRDVKTPLDPENPEYGPKSNQLLMMEATDYGRSALLKRFAFNAFGTRNYGHHGAYCGLAFRMGSGALMNDLAKNAHVKPDYANVKFALFIGTAPSQAGNPFKRQGRLLAQARTTGNMEYVLVDPALTAAASHSASDRNRWVSILPGTDTAFAMALIRWMLVNEAYAKDYLELPGNMAASKAGEPGHTNATHLVIDDDNHPRAGYFLRLSDIGQAQAGADDDHPVVVNMAGNLESSEVAARGQMFVERTVETSAGPVTVRSSLFKLRQEAMRYSIEEYAEFCGIEPDVIRNLAKRFTSFGRMAAADTHGGMMSGSGFYASYSINMLNLLVGSFNQKGGVAKGGGSFNGVGAGPRYNLEDFPGKVGPKGVFLSRSRFPYEKTSEYKRRVAAGESPYPATAPWRSLAPPVLTEHLLSGLEGYPYKIKAMIGVMANPMYGQAGLTSLLEERLKDPKNIGLYVAVDGFINETNRFADYIVPDSVMYEVWGFTGAWSGTLTRMTTACWPVVEPRQAKTAAGEPVCMDNFFIELGKRLELPGFGDNSIKGADGQMHGLNRAEDFYLRAAANIAMAGTPLPVASDEDIHASGIEPLLGRIKDTVAGDEVGPVAHLYSRGGRFETMESAYDKDKLGHAWKRPLCVYNEAVGTAIDSYSGKRLVGTPTHHAPRFWDGSLLRDHYPENEWPLLAFSFKSNLMNSYAIGLERLRMIKPYNPVLLHRNDAEKFGVSHGDTISIESPGGKVLALALVGDNVHEGALGIEHGYGHRELGAASHIIDGEERAGNPYLAAGVNINDLGFSDPTRKDGTATWLENVSGASVRQGLPVRVRVVEGMA</sequence>
<dbReference type="PROSITE" id="PS00551">
    <property type="entry name" value="MOLYBDOPTERIN_PROK_1"/>
    <property type="match status" value="1"/>
</dbReference>
<dbReference type="InterPro" id="IPR006657">
    <property type="entry name" value="MoPterin_dinucl-bd_dom"/>
</dbReference>
<keyword evidence="5" id="KW-0500">Molybdenum</keyword>
<name>A0ABU2HGK8_9GAMM</name>
<evidence type="ECO:0000256" key="2">
    <source>
        <dbReference type="ARBA" id="ARBA00001966"/>
    </source>
</evidence>
<reference evidence="12" key="1">
    <citation type="submission" date="2023-09" db="EMBL/GenBank/DDBJ databases">
        <title>Marinobacter sediminicola sp. nov. and Marinobacter maritimum sp. nov., isolated from marine sediment.</title>
        <authorList>
            <person name="An J."/>
        </authorList>
    </citation>
    <scope>NUCLEOTIDE SEQUENCE</scope>
    <source>
        <strain evidence="12">F60267</strain>
    </source>
</reference>
<dbReference type="CDD" id="cd02780">
    <property type="entry name" value="MopB_CT_Tetrathionate_Arsenate-R"/>
    <property type="match status" value="1"/>
</dbReference>
<evidence type="ECO:0000259" key="11">
    <source>
        <dbReference type="PROSITE" id="PS51669"/>
    </source>
</evidence>
<keyword evidence="13" id="KW-1185">Reference proteome</keyword>
<feature type="domain" description="4Fe-4S Mo/W bis-MGD-type" evidence="11">
    <location>
        <begin position="73"/>
        <end position="159"/>
    </location>
</feature>
<keyword evidence="8" id="KW-0560">Oxidoreductase</keyword>
<evidence type="ECO:0000256" key="10">
    <source>
        <dbReference type="ARBA" id="ARBA00023014"/>
    </source>
</evidence>
<dbReference type="InterPro" id="IPR041929">
    <property type="entry name" value="Tetrathionate-R_A_N"/>
</dbReference>
<dbReference type="PROSITE" id="PS51669">
    <property type="entry name" value="4FE4S_MOW_BIS_MGD"/>
    <property type="match status" value="1"/>
</dbReference>
<dbReference type="InterPro" id="IPR019546">
    <property type="entry name" value="TAT_signal_bac_arc"/>
</dbReference>
<keyword evidence="7" id="KW-0732">Signal</keyword>
<evidence type="ECO:0000313" key="13">
    <source>
        <dbReference type="Proteomes" id="UP001267407"/>
    </source>
</evidence>
<dbReference type="SUPFAM" id="SSF53706">
    <property type="entry name" value="Formate dehydrogenase/DMSO reductase, domains 1-3"/>
    <property type="match status" value="1"/>
</dbReference>
<dbReference type="Gene3D" id="3.40.228.10">
    <property type="entry name" value="Dimethylsulfoxide Reductase, domain 2"/>
    <property type="match status" value="1"/>
</dbReference>
<dbReference type="Gene3D" id="3.30.200.210">
    <property type="match status" value="1"/>
</dbReference>
<keyword evidence="9" id="KW-0408">Iron</keyword>
<accession>A0ABU2HGK8</accession>
<dbReference type="InterPro" id="IPR037946">
    <property type="entry name" value="MopB_CT_Tetrathionate"/>
</dbReference>
<dbReference type="CDD" id="cd02758">
    <property type="entry name" value="MopB_Tetrathionate-Ra"/>
    <property type="match status" value="1"/>
</dbReference>
<comment type="similarity">
    <text evidence="3">Belongs to the prokaryotic molybdopterin-containing oxidoreductase family.</text>
</comment>
<evidence type="ECO:0000256" key="9">
    <source>
        <dbReference type="ARBA" id="ARBA00023004"/>
    </source>
</evidence>
<keyword evidence="10" id="KW-0411">Iron-sulfur</keyword>
<dbReference type="SMART" id="SM00926">
    <property type="entry name" value="Molybdop_Fe4S4"/>
    <property type="match status" value="1"/>
</dbReference>
<comment type="cofactor">
    <cofactor evidence="1">
        <name>Mo-bis(molybdopterin guanine dinucleotide)</name>
        <dbReference type="ChEBI" id="CHEBI:60539"/>
    </cofactor>
</comment>
<dbReference type="Gene3D" id="3.40.50.740">
    <property type="match status" value="1"/>
</dbReference>
<dbReference type="RefSeq" id="WP_200371050.1">
    <property type="nucleotide sequence ID" value="NZ_JAVMBO010000010.1"/>
</dbReference>
<dbReference type="InterPro" id="IPR009010">
    <property type="entry name" value="Asp_de-COase-like_dom_sf"/>
</dbReference>
<evidence type="ECO:0000313" key="12">
    <source>
        <dbReference type="EMBL" id="MDS1310172.1"/>
    </source>
</evidence>
<organism evidence="12 13">
    <name type="scientific">Marinobacter xiaoshiensis</name>
    <dbReference type="NCBI Taxonomy" id="3073652"/>
    <lineage>
        <taxon>Bacteria</taxon>
        <taxon>Pseudomonadati</taxon>
        <taxon>Pseudomonadota</taxon>
        <taxon>Gammaproteobacteria</taxon>
        <taxon>Pseudomonadales</taxon>
        <taxon>Marinobacteraceae</taxon>
        <taxon>Marinobacter</taxon>
    </lineage>
</organism>
<dbReference type="PANTHER" id="PTHR43742:SF9">
    <property type="entry name" value="TETRATHIONATE REDUCTASE SUBUNIT A"/>
    <property type="match status" value="1"/>
</dbReference>
<dbReference type="InterPro" id="IPR006963">
    <property type="entry name" value="Mopterin_OxRdtase_4Fe-4S_dom"/>
</dbReference>
<keyword evidence="4" id="KW-0004">4Fe-4S</keyword>
<evidence type="ECO:0000256" key="5">
    <source>
        <dbReference type="ARBA" id="ARBA00022505"/>
    </source>
</evidence>
<dbReference type="EMBL" id="JAVMBO010000010">
    <property type="protein sequence ID" value="MDS1310172.1"/>
    <property type="molecule type" value="Genomic_DNA"/>
</dbReference>
<evidence type="ECO:0000256" key="3">
    <source>
        <dbReference type="ARBA" id="ARBA00010312"/>
    </source>
</evidence>
<proteinExistence type="inferred from homology"/>
<dbReference type="NCBIfam" id="TIGR01409">
    <property type="entry name" value="TAT_signal_seq"/>
    <property type="match status" value="1"/>
</dbReference>
<dbReference type="Gene3D" id="2.40.40.20">
    <property type="match status" value="1"/>
</dbReference>
<dbReference type="Pfam" id="PF01568">
    <property type="entry name" value="Molydop_binding"/>
    <property type="match status" value="1"/>
</dbReference>
<protein>
    <submittedName>
        <fullName evidence="12">Molybdopterin-dependent oxidoreductase</fullName>
    </submittedName>
</protein>
<dbReference type="Proteomes" id="UP001267407">
    <property type="component" value="Unassembled WGS sequence"/>
</dbReference>
<evidence type="ECO:0000256" key="1">
    <source>
        <dbReference type="ARBA" id="ARBA00001942"/>
    </source>
</evidence>
<dbReference type="InterPro" id="IPR050612">
    <property type="entry name" value="Prok_Mopterin_Oxidored"/>
</dbReference>
<gene>
    <name evidence="12" type="ORF">RKA07_08645</name>
</gene>
<dbReference type="SUPFAM" id="SSF50692">
    <property type="entry name" value="ADC-like"/>
    <property type="match status" value="1"/>
</dbReference>
<evidence type="ECO:0000256" key="7">
    <source>
        <dbReference type="ARBA" id="ARBA00022729"/>
    </source>
</evidence>
<dbReference type="PANTHER" id="PTHR43742">
    <property type="entry name" value="TRIMETHYLAMINE-N-OXIDE REDUCTASE"/>
    <property type="match status" value="1"/>
</dbReference>
<dbReference type="InterPro" id="IPR006656">
    <property type="entry name" value="Mopterin_OxRdtase"/>
</dbReference>
<dbReference type="Pfam" id="PF00384">
    <property type="entry name" value="Molybdopterin"/>
    <property type="match status" value="1"/>
</dbReference>